<accession>A0A7J7MPV5</accession>
<proteinExistence type="predicted"/>
<sequence>MVSTSGCVKADEVDLVGHLSPVIGVGDEEDIVAELVEWPRLKGSRVEYPAGSSRFREFCKAKSSIDGIWGHAFGYRGNFFRTCSVSQGGDYLYLLPNLAKEKKYRHLGDEVSLEYVQGVVKDSRTDGFYCYLAQFDYGLMLPLSNLAKSVMNIIRTCRVQLNCNFWEVILVCETLNERWAVSSSERRITAKDFLEYYAVKYVTATNGAYISSSSSRPCFFDLSSAGRVWNDNLLWVSGECLQCSDEEPLELNNKTIKRVRINCKVSRKESFIDVVAREGTELEVVLKELEISRFKRVASKDDKVRRSQAKRRMAAKTSGSMEEKLSTPKLNTPLKLARLNKMPDGPVDMATVSSTIVQNLVKRKAIKWGAASRYVRSDNVDDNSKRRKVTSPTKSQVVLEESDKITERADLRPRFEIEASLLEEQCRAKAREKMVIVMNDEFKKDKSIEMEKRISQLEGEKSQLEENLTREREAFQLELDKEMEATALKLKEVRAESVAEAERLVTASATSRNNLAGKLY</sequence>
<keyword evidence="1" id="KW-0175">Coiled coil</keyword>
<feature type="region of interest" description="Disordered" evidence="2">
    <location>
        <begin position="305"/>
        <end position="326"/>
    </location>
</feature>
<dbReference type="AlphaFoldDB" id="A0A7J7MPV5"/>
<evidence type="ECO:0000256" key="1">
    <source>
        <dbReference type="SAM" id="Coils"/>
    </source>
</evidence>
<feature type="coiled-coil region" evidence="1">
    <location>
        <begin position="447"/>
        <end position="485"/>
    </location>
</feature>
<dbReference type="Proteomes" id="UP000541444">
    <property type="component" value="Unassembled WGS sequence"/>
</dbReference>
<gene>
    <name evidence="3" type="ORF">GIB67_036599</name>
</gene>
<dbReference type="EMBL" id="JACGCM010001290">
    <property type="protein sequence ID" value="KAF6156911.1"/>
    <property type="molecule type" value="Genomic_DNA"/>
</dbReference>
<reference evidence="3 4" key="1">
    <citation type="journal article" date="2020" name="IScience">
        <title>Genome Sequencing of the Endangered Kingdonia uniflora (Circaeasteraceae, Ranunculales) Reveals Potential Mechanisms of Evolutionary Specialization.</title>
        <authorList>
            <person name="Sun Y."/>
            <person name="Deng T."/>
            <person name="Zhang A."/>
            <person name="Moore M.J."/>
            <person name="Landis J.B."/>
            <person name="Lin N."/>
            <person name="Zhang H."/>
            <person name="Zhang X."/>
            <person name="Huang J."/>
            <person name="Zhang X."/>
            <person name="Sun H."/>
            <person name="Wang H."/>
        </authorList>
    </citation>
    <scope>NUCLEOTIDE SEQUENCE [LARGE SCALE GENOMIC DNA]</scope>
    <source>
        <strain evidence="3">TB1705</strain>
        <tissue evidence="3">Leaf</tissue>
    </source>
</reference>
<name>A0A7J7MPV5_9MAGN</name>
<evidence type="ECO:0000313" key="4">
    <source>
        <dbReference type="Proteomes" id="UP000541444"/>
    </source>
</evidence>
<keyword evidence="4" id="KW-1185">Reference proteome</keyword>
<comment type="caution">
    <text evidence="3">The sequence shown here is derived from an EMBL/GenBank/DDBJ whole genome shotgun (WGS) entry which is preliminary data.</text>
</comment>
<evidence type="ECO:0000256" key="2">
    <source>
        <dbReference type="SAM" id="MobiDB-lite"/>
    </source>
</evidence>
<organism evidence="3 4">
    <name type="scientific">Kingdonia uniflora</name>
    <dbReference type="NCBI Taxonomy" id="39325"/>
    <lineage>
        <taxon>Eukaryota</taxon>
        <taxon>Viridiplantae</taxon>
        <taxon>Streptophyta</taxon>
        <taxon>Embryophyta</taxon>
        <taxon>Tracheophyta</taxon>
        <taxon>Spermatophyta</taxon>
        <taxon>Magnoliopsida</taxon>
        <taxon>Ranunculales</taxon>
        <taxon>Circaeasteraceae</taxon>
        <taxon>Kingdonia</taxon>
    </lineage>
</organism>
<protein>
    <submittedName>
        <fullName evidence="3">Uncharacterized protein</fullName>
    </submittedName>
</protein>
<evidence type="ECO:0000313" key="3">
    <source>
        <dbReference type="EMBL" id="KAF6156911.1"/>
    </source>
</evidence>